<dbReference type="PANTHER" id="PTHR37299">
    <property type="entry name" value="TRANSCRIPTIONAL REGULATOR-RELATED"/>
    <property type="match status" value="1"/>
</dbReference>
<name>A0A1H6TQF4_9BACT</name>
<reference evidence="2 3" key="1">
    <citation type="submission" date="2016-10" db="EMBL/GenBank/DDBJ databases">
        <authorList>
            <person name="de Groot N.N."/>
        </authorList>
    </citation>
    <scope>NUCLEOTIDE SEQUENCE [LARGE SCALE GENOMIC DNA]</scope>
    <source>
        <strain evidence="2 3">DSM 19938</strain>
    </source>
</reference>
<evidence type="ECO:0000313" key="2">
    <source>
        <dbReference type="EMBL" id="SEI78435.1"/>
    </source>
</evidence>
<keyword evidence="2" id="KW-0238">DNA-binding</keyword>
<dbReference type="InterPro" id="IPR007492">
    <property type="entry name" value="LytTR_DNA-bd_dom"/>
</dbReference>
<feature type="domain" description="HTH LytTR-type" evidence="1">
    <location>
        <begin position="18"/>
        <end position="123"/>
    </location>
</feature>
<gene>
    <name evidence="2" type="ORF">SAMN04487995_2200</name>
</gene>
<sequence>MHPKTSSFARMIDISKKIPLRNKGKLEYLPIENVEHIEAARNYSIIHALNGTNWVSSKTLQAFDDLLNPSSQFLRLHRSYLVNLSLIVDCFYENDSFVVLLRNQKKIRVARRHIKRVRSTVMNVNCT</sequence>
<dbReference type="PANTHER" id="PTHR37299:SF1">
    <property type="entry name" value="STAGE 0 SPORULATION PROTEIN A HOMOLOG"/>
    <property type="match status" value="1"/>
</dbReference>
<accession>A0A1H6TQF4</accession>
<evidence type="ECO:0000313" key="3">
    <source>
        <dbReference type="Proteomes" id="UP000199532"/>
    </source>
</evidence>
<dbReference type="STRING" id="408657.SAMN04487995_2200"/>
<keyword evidence="3" id="KW-1185">Reference proteome</keyword>
<dbReference type="Gene3D" id="2.40.50.1020">
    <property type="entry name" value="LytTr DNA-binding domain"/>
    <property type="match status" value="1"/>
</dbReference>
<dbReference type="AlphaFoldDB" id="A0A1H6TQF4"/>
<proteinExistence type="predicted"/>
<dbReference type="Pfam" id="PF04397">
    <property type="entry name" value="LytTR"/>
    <property type="match status" value="1"/>
</dbReference>
<organism evidence="2 3">
    <name type="scientific">Dyadobacter koreensis</name>
    <dbReference type="NCBI Taxonomy" id="408657"/>
    <lineage>
        <taxon>Bacteria</taxon>
        <taxon>Pseudomonadati</taxon>
        <taxon>Bacteroidota</taxon>
        <taxon>Cytophagia</taxon>
        <taxon>Cytophagales</taxon>
        <taxon>Spirosomataceae</taxon>
        <taxon>Dyadobacter</taxon>
    </lineage>
</organism>
<dbReference type="PROSITE" id="PS50930">
    <property type="entry name" value="HTH_LYTTR"/>
    <property type="match status" value="1"/>
</dbReference>
<dbReference type="InterPro" id="IPR046947">
    <property type="entry name" value="LytR-like"/>
</dbReference>
<protein>
    <submittedName>
        <fullName evidence="2">LytTr DNA-binding domain-containing protein</fullName>
    </submittedName>
</protein>
<evidence type="ECO:0000259" key="1">
    <source>
        <dbReference type="PROSITE" id="PS50930"/>
    </source>
</evidence>
<dbReference type="EMBL" id="FNXY01000003">
    <property type="protein sequence ID" value="SEI78435.1"/>
    <property type="molecule type" value="Genomic_DNA"/>
</dbReference>
<dbReference type="GO" id="GO:0000156">
    <property type="term" value="F:phosphorelay response regulator activity"/>
    <property type="evidence" value="ECO:0007669"/>
    <property type="project" value="InterPro"/>
</dbReference>
<dbReference type="OrthoDB" id="1430683at2"/>
<dbReference type="RefSeq" id="WP_090335196.1">
    <property type="nucleotide sequence ID" value="NZ_FNXY01000003.1"/>
</dbReference>
<dbReference type="GO" id="GO:0003677">
    <property type="term" value="F:DNA binding"/>
    <property type="evidence" value="ECO:0007669"/>
    <property type="project" value="UniProtKB-KW"/>
</dbReference>
<dbReference type="Proteomes" id="UP000199532">
    <property type="component" value="Unassembled WGS sequence"/>
</dbReference>
<dbReference type="SMART" id="SM00850">
    <property type="entry name" value="LytTR"/>
    <property type="match status" value="1"/>
</dbReference>